<dbReference type="Pfam" id="PF25137">
    <property type="entry name" value="ADH_Fe_C"/>
    <property type="match status" value="1"/>
</dbReference>
<keyword evidence="3" id="KW-0539">Nucleus</keyword>
<keyword evidence="1" id="KW-0479">Metal-binding</keyword>
<dbReference type="InterPro" id="IPR007219">
    <property type="entry name" value="XnlR_reg_dom"/>
</dbReference>
<comment type="caution">
    <text evidence="6">The sequence shown here is derived from an EMBL/GenBank/DDBJ whole genome shotgun (WGS) entry which is preliminary data.</text>
</comment>
<keyword evidence="7" id="KW-1185">Reference proteome</keyword>
<feature type="compositionally biased region" description="Low complexity" evidence="4">
    <location>
        <begin position="15"/>
        <end position="24"/>
    </location>
</feature>
<feature type="region of interest" description="Disordered" evidence="4">
    <location>
        <begin position="1"/>
        <end position="32"/>
    </location>
</feature>
<dbReference type="SMART" id="SM00066">
    <property type="entry name" value="GAL4"/>
    <property type="match status" value="1"/>
</dbReference>
<dbReference type="Pfam" id="PF04082">
    <property type="entry name" value="Fungal_trans"/>
    <property type="match status" value="1"/>
</dbReference>
<evidence type="ECO:0000256" key="2">
    <source>
        <dbReference type="ARBA" id="ARBA00023002"/>
    </source>
</evidence>
<evidence type="ECO:0000259" key="5">
    <source>
        <dbReference type="PROSITE" id="PS50048"/>
    </source>
</evidence>
<dbReference type="Pfam" id="PF00465">
    <property type="entry name" value="Fe-ADH"/>
    <property type="match status" value="1"/>
</dbReference>
<dbReference type="InterPro" id="IPR053187">
    <property type="entry name" value="Notoamide_regulator"/>
</dbReference>
<proteinExistence type="predicted"/>
<dbReference type="CDD" id="cd08192">
    <property type="entry name" value="MAR-like"/>
    <property type="match status" value="1"/>
</dbReference>
<accession>A0ABQ8R759</accession>
<dbReference type="CDD" id="cd12148">
    <property type="entry name" value="fungal_TF_MHR"/>
    <property type="match status" value="1"/>
</dbReference>
<dbReference type="InterPro" id="IPR056798">
    <property type="entry name" value="ADH_Fe_C"/>
</dbReference>
<sequence length="1025" mass="114770">MSRPLLPAPPNHQRSSSSPQSDSSGIPVKKRHKPVASACAHCRARKSRCDGARPKCAPCKRRNLTCQYQASSLELQQQSSDYHELFCILASKPHSEATQILDRIRKGHEVTSILGRIREADLLLQLHAKPSTHYRYQFPYSRDMPKFLMRDGNDYLDSWIYKFSSDRPPPDESQVKDSIIYQVPYHAAEVADPHLDLIKAKKWTSIIDDDKLMQKLVQIYFLKEYPFLPAFQKDYFLQDMISGRKQYCSPLLVNAVLASACHGYSEAANRAEFWNSQTLGYQFLAEARRLWELEATKPKLTTVQAALVLSLVYDANGSDEIGMQYIVQAVAAAYTMNLFSQPTQVDEVEYNARAITAWSLFGKQAVHSFAIFKAPLLSMPPSIALPEISKESNNYGNLWLRYPSSKRPIVINYGNTFIALAEFRVIINDMAAMFFTKVERSVQVTINSIQGFCVRLDSWYRNLPTDLATKEICFPWQLKLHMHYYNLIIFLLETLKLTSSQALYDVSVQRTLNEAKVRLETILRLYYLRHGYESYDIFLLASLSFLGFLQLKGMNSTDPGELESRRSTVALVAKGLHDQSRNCYLAGIVFRIMKRSMGADSLHLLKDIDLGEEDEEAAMRIEAKVRPAFDSKPTPVIGYGRPFSELCLKQIQEQFQCSRVYIIASRSLSKNTSSLEHLKSALGDRVAGVRIGISPHTPIPEIVDILAEVKTLNIDCIVTLGAGSLTDGAKLVRFAIANNAWTRDEIDTLWGGKSHNPNMRETLHKPTIPLICIPTSLSGGEYQAIAGATDEKTKAKHTFEPNVDPDFVIQDPQLTTTTPQKVWLSTGIRAVDHCVETLCSLQSNKDGDAAAARGLGKLIPGLLRCKHNPEDLAARHLCQTGVVDAMRAVSTGVPLGASHAIGHQLGPLGVGHGETSCILLPAVCKFNARKGVNNDQQKRTLEILLIQQPVKQLMQGVEGRDLGDMLDLIIRELEMPRTLSDVGIGSDRLPRLAKNSLNDIWIKTNAYKITKEEEVMEILEAVSCE</sequence>
<gene>
    <name evidence="6" type="ORF">NW768_007331</name>
</gene>
<dbReference type="SUPFAM" id="SSF56796">
    <property type="entry name" value="Dehydroquinate synthase-like"/>
    <property type="match status" value="1"/>
</dbReference>
<dbReference type="InterPro" id="IPR001670">
    <property type="entry name" value="ADH_Fe/GldA"/>
</dbReference>
<feature type="domain" description="Zn(2)-C6 fungal-type" evidence="5">
    <location>
        <begin position="38"/>
        <end position="68"/>
    </location>
</feature>
<evidence type="ECO:0000313" key="6">
    <source>
        <dbReference type="EMBL" id="KAJ4128812.1"/>
    </source>
</evidence>
<dbReference type="Gene3D" id="1.20.1090.10">
    <property type="entry name" value="Dehydroquinate synthase-like - alpha domain"/>
    <property type="match status" value="1"/>
</dbReference>
<protein>
    <recommendedName>
        <fullName evidence="5">Zn(2)-C6 fungal-type domain-containing protein</fullName>
    </recommendedName>
</protein>
<dbReference type="PANTHER" id="PTHR47256:SF1">
    <property type="entry name" value="ZN(II)2CYS6 TRANSCRIPTION FACTOR (EUROFUNG)"/>
    <property type="match status" value="1"/>
</dbReference>
<name>A0ABQ8R759_FUSEQ</name>
<dbReference type="PROSITE" id="PS00463">
    <property type="entry name" value="ZN2_CY6_FUNGAL_1"/>
    <property type="match status" value="1"/>
</dbReference>
<reference evidence="6" key="1">
    <citation type="submission" date="2022-09" db="EMBL/GenBank/DDBJ databases">
        <title>Fusarium specimens isolated from Avocado Roots.</title>
        <authorList>
            <person name="Stajich J."/>
            <person name="Roper C."/>
            <person name="Heimlech-Rivalta G."/>
        </authorList>
    </citation>
    <scope>NUCLEOTIDE SEQUENCE</scope>
    <source>
        <strain evidence="6">CF00095</strain>
    </source>
</reference>
<dbReference type="CDD" id="cd00067">
    <property type="entry name" value="GAL4"/>
    <property type="match status" value="1"/>
</dbReference>
<evidence type="ECO:0000256" key="4">
    <source>
        <dbReference type="SAM" id="MobiDB-lite"/>
    </source>
</evidence>
<dbReference type="Proteomes" id="UP001152024">
    <property type="component" value="Unassembled WGS sequence"/>
</dbReference>
<evidence type="ECO:0000313" key="7">
    <source>
        <dbReference type="Proteomes" id="UP001152024"/>
    </source>
</evidence>
<dbReference type="Gene3D" id="3.40.50.1970">
    <property type="match status" value="1"/>
</dbReference>
<dbReference type="Pfam" id="PF00172">
    <property type="entry name" value="Zn_clus"/>
    <property type="match status" value="1"/>
</dbReference>
<evidence type="ECO:0000256" key="1">
    <source>
        <dbReference type="ARBA" id="ARBA00022723"/>
    </source>
</evidence>
<feature type="compositionally biased region" description="Pro residues" evidence="4">
    <location>
        <begin position="1"/>
        <end position="10"/>
    </location>
</feature>
<dbReference type="PANTHER" id="PTHR47256">
    <property type="entry name" value="ZN(II)2CYS6 TRANSCRIPTION FACTOR (EUROFUNG)-RELATED"/>
    <property type="match status" value="1"/>
</dbReference>
<dbReference type="PROSITE" id="PS50048">
    <property type="entry name" value="ZN2_CY6_FUNGAL_2"/>
    <property type="match status" value="1"/>
</dbReference>
<keyword evidence="2" id="KW-0560">Oxidoreductase</keyword>
<dbReference type="SUPFAM" id="SSF57701">
    <property type="entry name" value="Zn2/Cys6 DNA-binding domain"/>
    <property type="match status" value="1"/>
</dbReference>
<evidence type="ECO:0000256" key="3">
    <source>
        <dbReference type="ARBA" id="ARBA00023242"/>
    </source>
</evidence>
<dbReference type="InterPro" id="IPR036864">
    <property type="entry name" value="Zn2-C6_fun-type_DNA-bd_sf"/>
</dbReference>
<dbReference type="Gene3D" id="4.10.240.10">
    <property type="entry name" value="Zn(2)-C6 fungal-type DNA-binding domain"/>
    <property type="match status" value="1"/>
</dbReference>
<dbReference type="InterPro" id="IPR001138">
    <property type="entry name" value="Zn2Cys6_DnaBD"/>
</dbReference>
<dbReference type="EMBL" id="JAOQBH010000011">
    <property type="protein sequence ID" value="KAJ4128812.1"/>
    <property type="molecule type" value="Genomic_DNA"/>
</dbReference>
<organism evidence="6 7">
    <name type="scientific">Fusarium equiseti</name>
    <name type="common">Fusarium scirpi</name>
    <dbReference type="NCBI Taxonomy" id="61235"/>
    <lineage>
        <taxon>Eukaryota</taxon>
        <taxon>Fungi</taxon>
        <taxon>Dikarya</taxon>
        <taxon>Ascomycota</taxon>
        <taxon>Pezizomycotina</taxon>
        <taxon>Sordariomycetes</taxon>
        <taxon>Hypocreomycetidae</taxon>
        <taxon>Hypocreales</taxon>
        <taxon>Nectriaceae</taxon>
        <taxon>Fusarium</taxon>
        <taxon>Fusarium incarnatum-equiseti species complex</taxon>
    </lineage>
</organism>